<evidence type="ECO:0000313" key="1">
    <source>
        <dbReference type="EMBL" id="KAL0401788.1"/>
    </source>
</evidence>
<name>A0AAW2TAH3_9LAMI</name>
<reference evidence="1" key="1">
    <citation type="submission" date="2020-06" db="EMBL/GenBank/DDBJ databases">
        <authorList>
            <person name="Li T."/>
            <person name="Hu X."/>
            <person name="Zhang T."/>
            <person name="Song X."/>
            <person name="Zhang H."/>
            <person name="Dai N."/>
            <person name="Sheng W."/>
            <person name="Hou X."/>
            <person name="Wei L."/>
        </authorList>
    </citation>
    <scope>NUCLEOTIDE SEQUENCE</scope>
    <source>
        <strain evidence="1">KEN1</strain>
        <tissue evidence="1">Leaf</tissue>
    </source>
</reference>
<protein>
    <recommendedName>
        <fullName evidence="2">Retrotransposon gag domain-containing protein</fullName>
    </recommendedName>
</protein>
<comment type="caution">
    <text evidence="1">The sequence shown here is derived from an EMBL/GenBank/DDBJ whole genome shotgun (WGS) entry which is preliminary data.</text>
</comment>
<organism evidence="1">
    <name type="scientific">Sesamum latifolium</name>
    <dbReference type="NCBI Taxonomy" id="2727402"/>
    <lineage>
        <taxon>Eukaryota</taxon>
        <taxon>Viridiplantae</taxon>
        <taxon>Streptophyta</taxon>
        <taxon>Embryophyta</taxon>
        <taxon>Tracheophyta</taxon>
        <taxon>Spermatophyta</taxon>
        <taxon>Magnoliopsida</taxon>
        <taxon>eudicotyledons</taxon>
        <taxon>Gunneridae</taxon>
        <taxon>Pentapetalae</taxon>
        <taxon>asterids</taxon>
        <taxon>lamiids</taxon>
        <taxon>Lamiales</taxon>
        <taxon>Pedaliaceae</taxon>
        <taxon>Sesamum</taxon>
    </lineage>
</organism>
<gene>
    <name evidence="1" type="ORF">Slati_4208700</name>
</gene>
<accession>A0AAW2TAH3</accession>
<sequence length="278" mass="31139">MFNNHQLTSLDAFIHSLELHFGLSSFDNHQTMLFKLRQQGTMTDFQAKFERLCNRMVSLPPKSILNYFIYGLRPDIQRELAVLLPSSISQAIGLPKLIEAKCSNARRPHVPLNAQPTPSQLPLLPAHPKKYRFLLPALLRLKCKPDVLTGYALIVTKNLPLAINAKLNSFSYFFPGSLIQIAFLLRTRILNLLYPGLSSFESTHGPIHFHMFDAVVSDLTSPRTLYLHGCILEHSVTIFVDSDSFHNILQPRVDAFLGLHSSPVAPFNVLVGNGASLS</sequence>
<dbReference type="EMBL" id="JACGWN010000015">
    <property type="protein sequence ID" value="KAL0401788.1"/>
    <property type="molecule type" value="Genomic_DNA"/>
</dbReference>
<dbReference type="AlphaFoldDB" id="A0AAW2TAH3"/>
<proteinExistence type="predicted"/>
<evidence type="ECO:0008006" key="2">
    <source>
        <dbReference type="Google" id="ProtNLM"/>
    </source>
</evidence>
<reference evidence="1" key="2">
    <citation type="journal article" date="2024" name="Plant">
        <title>Genomic evolution and insights into agronomic trait innovations of Sesamum species.</title>
        <authorList>
            <person name="Miao H."/>
            <person name="Wang L."/>
            <person name="Qu L."/>
            <person name="Liu H."/>
            <person name="Sun Y."/>
            <person name="Le M."/>
            <person name="Wang Q."/>
            <person name="Wei S."/>
            <person name="Zheng Y."/>
            <person name="Lin W."/>
            <person name="Duan Y."/>
            <person name="Cao H."/>
            <person name="Xiong S."/>
            <person name="Wang X."/>
            <person name="Wei L."/>
            <person name="Li C."/>
            <person name="Ma Q."/>
            <person name="Ju M."/>
            <person name="Zhao R."/>
            <person name="Li G."/>
            <person name="Mu C."/>
            <person name="Tian Q."/>
            <person name="Mei H."/>
            <person name="Zhang T."/>
            <person name="Gao T."/>
            <person name="Zhang H."/>
        </authorList>
    </citation>
    <scope>NUCLEOTIDE SEQUENCE</scope>
    <source>
        <strain evidence="1">KEN1</strain>
    </source>
</reference>